<dbReference type="Pfam" id="PF18426">
    <property type="entry name" value="Tli4_C"/>
    <property type="match status" value="1"/>
</dbReference>
<dbReference type="EMBL" id="AKKL01000008">
    <property type="protein sequence ID" value="EKT64493.1"/>
    <property type="molecule type" value="Genomic_DNA"/>
</dbReference>
<protein>
    <recommendedName>
        <fullName evidence="5">Tle cognate immunity protein 4 C-terminal domain-containing protein</fullName>
    </recommendedName>
</protein>
<gene>
    <name evidence="3" type="ORF">OOA_02737</name>
</gene>
<dbReference type="AlphaFoldDB" id="K8WV88"/>
<name>K8WV88_9GAMM</name>
<sequence length="322" mass="37245">MINTLFNETATYCLGRYTFEYPQALTQELSSITTIDEITIESKPIYPPAFKHRIELKETELINKRVSEASDAPFLKEVIRLDNGVIFDHNEDYNKPDAARVLEAHVYIDGVAFIMSTQIEDISNSKYKDEQAVYEKHNWPITEKPQKLAAMKSLISRLQGRPKGEIPTTKGICIPNGFIADDGGKHKEKLSMLFKNNQFVWAIVLNNIVESENESLLERASEINRVMRQHGASTLKKGNLKYNDIFAEEWLISGEEKNSNDTLDKYYRFQYNVNEKNVTYLTPLIEILLHNSTRVVKDYSDDQMIKIWDRVLQSFKVRPHAF</sequence>
<evidence type="ECO:0000259" key="1">
    <source>
        <dbReference type="Pfam" id="PF18426"/>
    </source>
</evidence>
<dbReference type="InterPro" id="IPR040761">
    <property type="entry name" value="Tli4_N"/>
</dbReference>
<feature type="domain" description="Tle cognate immunity protein 4 C-terminal" evidence="1">
    <location>
        <begin position="165"/>
        <end position="319"/>
    </location>
</feature>
<dbReference type="STRING" id="1141662.OOA_02737"/>
<keyword evidence="4" id="KW-1185">Reference proteome</keyword>
<dbReference type="RefSeq" id="WP_008910593.1">
    <property type="nucleotide sequence ID" value="NZ_KB233222.1"/>
</dbReference>
<dbReference type="InterPro" id="IPR041290">
    <property type="entry name" value="Tli4_C"/>
</dbReference>
<comment type="caution">
    <text evidence="3">The sequence shown here is derived from an EMBL/GenBank/DDBJ whole genome shotgun (WGS) entry which is preliminary data.</text>
</comment>
<evidence type="ECO:0000313" key="3">
    <source>
        <dbReference type="EMBL" id="EKT64493.1"/>
    </source>
</evidence>
<dbReference type="Proteomes" id="UP000009336">
    <property type="component" value="Unassembled WGS sequence"/>
</dbReference>
<feature type="domain" description="Tle cognate immunity protein 4 N-terminal" evidence="2">
    <location>
        <begin position="11"/>
        <end position="161"/>
    </location>
</feature>
<dbReference type="HOGENOM" id="CLU_768913_0_0_6"/>
<reference evidence="3 4" key="1">
    <citation type="journal article" date="2012" name="BMC Genomics">
        <title>Comparative genomics of bacteria in the genus Providencia isolated from wild Drosophila melanogaster.</title>
        <authorList>
            <person name="Galac M.R."/>
            <person name="Lazzaro B.P."/>
        </authorList>
    </citation>
    <scope>NUCLEOTIDE SEQUENCE [LARGE SCALE GENOMIC DNA]</scope>
    <source>
        <strain evidence="3 4">DSM 19968</strain>
    </source>
</reference>
<dbReference type="eggNOG" id="ENOG5032V75">
    <property type="taxonomic scope" value="Bacteria"/>
</dbReference>
<evidence type="ECO:0000259" key="2">
    <source>
        <dbReference type="Pfam" id="PF18443"/>
    </source>
</evidence>
<evidence type="ECO:0000313" key="4">
    <source>
        <dbReference type="Proteomes" id="UP000009336"/>
    </source>
</evidence>
<proteinExistence type="predicted"/>
<accession>K8WV88</accession>
<evidence type="ECO:0008006" key="5">
    <source>
        <dbReference type="Google" id="ProtNLM"/>
    </source>
</evidence>
<dbReference type="Pfam" id="PF18443">
    <property type="entry name" value="Tli4_N"/>
    <property type="match status" value="1"/>
</dbReference>
<organism evidence="3 4">
    <name type="scientific">Providencia burhodogranariea DSM 19968</name>
    <dbReference type="NCBI Taxonomy" id="1141662"/>
    <lineage>
        <taxon>Bacteria</taxon>
        <taxon>Pseudomonadati</taxon>
        <taxon>Pseudomonadota</taxon>
        <taxon>Gammaproteobacteria</taxon>
        <taxon>Enterobacterales</taxon>
        <taxon>Morganellaceae</taxon>
        <taxon>Providencia</taxon>
    </lineage>
</organism>
<dbReference type="PATRIC" id="fig|1141662.3.peg.554"/>